<evidence type="ECO:0000256" key="6">
    <source>
        <dbReference type="ARBA" id="ARBA00022723"/>
    </source>
</evidence>
<comment type="catalytic activity">
    <reaction evidence="9">
        <text>iminosuccinate + dihydroxyacetone phosphate = quinolinate + phosphate + 2 H2O + H(+)</text>
        <dbReference type="Rhea" id="RHEA:25888"/>
        <dbReference type="ChEBI" id="CHEBI:15377"/>
        <dbReference type="ChEBI" id="CHEBI:15378"/>
        <dbReference type="ChEBI" id="CHEBI:29959"/>
        <dbReference type="ChEBI" id="CHEBI:43474"/>
        <dbReference type="ChEBI" id="CHEBI:57642"/>
        <dbReference type="ChEBI" id="CHEBI:77875"/>
        <dbReference type="EC" id="2.5.1.72"/>
    </reaction>
</comment>
<evidence type="ECO:0000256" key="4">
    <source>
        <dbReference type="ARBA" id="ARBA00022642"/>
    </source>
</evidence>
<dbReference type="Pfam" id="PF02445">
    <property type="entry name" value="NadA"/>
    <property type="match status" value="1"/>
</dbReference>
<name>A0AAU7X6M8_9HYPH</name>
<dbReference type="GO" id="GO:0008987">
    <property type="term" value="F:quinolinate synthetase A activity"/>
    <property type="evidence" value="ECO:0007669"/>
    <property type="project" value="UniProtKB-UniRule"/>
</dbReference>
<gene>
    <name evidence="9 11" type="primary">nadA</name>
    <name evidence="11" type="ORF">ABS361_13335</name>
</gene>
<dbReference type="GO" id="GO:0005829">
    <property type="term" value="C:cytosol"/>
    <property type="evidence" value="ECO:0007669"/>
    <property type="project" value="TreeGrafter"/>
</dbReference>
<keyword evidence="4 9" id="KW-0662">Pyridine nucleotide biosynthesis</keyword>
<evidence type="ECO:0000256" key="10">
    <source>
        <dbReference type="SAM" id="MobiDB-lite"/>
    </source>
</evidence>
<dbReference type="NCBIfam" id="NF006878">
    <property type="entry name" value="PRK09375.1-2"/>
    <property type="match status" value="1"/>
</dbReference>
<proteinExistence type="inferred from homology"/>
<accession>A0AAU7X6M8</accession>
<dbReference type="SUPFAM" id="SSF142754">
    <property type="entry name" value="NadA-like"/>
    <property type="match status" value="1"/>
</dbReference>
<evidence type="ECO:0000313" key="11">
    <source>
        <dbReference type="EMBL" id="XBY43086.1"/>
    </source>
</evidence>
<feature type="binding site" evidence="9">
    <location>
        <begin position="200"/>
        <end position="202"/>
    </location>
    <ligand>
        <name>iminosuccinate</name>
        <dbReference type="ChEBI" id="CHEBI:77875"/>
    </ligand>
</feature>
<organism evidence="11">
    <name type="scientific">Methyloraptor flagellatus</name>
    <dbReference type="NCBI Taxonomy" id="3162530"/>
    <lineage>
        <taxon>Bacteria</taxon>
        <taxon>Pseudomonadati</taxon>
        <taxon>Pseudomonadota</taxon>
        <taxon>Alphaproteobacteria</taxon>
        <taxon>Hyphomicrobiales</taxon>
        <taxon>Ancalomicrobiaceae</taxon>
        <taxon>Methyloraptor</taxon>
    </lineage>
</organism>
<feature type="region of interest" description="Disordered" evidence="10">
    <location>
        <begin position="1"/>
        <end position="48"/>
    </location>
</feature>
<feature type="binding site" evidence="9">
    <location>
        <position position="111"/>
    </location>
    <ligand>
        <name>iminosuccinate</name>
        <dbReference type="ChEBI" id="CHEBI:77875"/>
    </ligand>
</feature>
<dbReference type="InterPro" id="IPR023066">
    <property type="entry name" value="Quinolinate_synth_type2"/>
</dbReference>
<feature type="binding site" evidence="9">
    <location>
        <position position="302"/>
    </location>
    <ligand>
        <name>iminosuccinate</name>
        <dbReference type="ChEBI" id="CHEBI:77875"/>
    </ligand>
</feature>
<dbReference type="PANTHER" id="PTHR30573">
    <property type="entry name" value="QUINOLINATE SYNTHETASE A"/>
    <property type="match status" value="1"/>
</dbReference>
<feature type="compositionally biased region" description="Low complexity" evidence="10">
    <location>
        <begin position="18"/>
        <end position="32"/>
    </location>
</feature>
<dbReference type="GO" id="GO:0051539">
    <property type="term" value="F:4 iron, 4 sulfur cluster binding"/>
    <property type="evidence" value="ECO:0007669"/>
    <property type="project" value="UniProtKB-KW"/>
</dbReference>
<dbReference type="PANTHER" id="PTHR30573:SF0">
    <property type="entry name" value="QUINOLINATE SYNTHASE, CHLOROPLASTIC"/>
    <property type="match status" value="1"/>
</dbReference>
<dbReference type="KEGG" id="mflg:ABS361_13335"/>
<evidence type="ECO:0000256" key="3">
    <source>
        <dbReference type="ARBA" id="ARBA00022485"/>
    </source>
</evidence>
<reference evidence="11" key="1">
    <citation type="submission" date="2024-06" db="EMBL/GenBank/DDBJ databases">
        <title>Methylostella associata gen. nov., sp. nov., a novel Ancalomicrobiaceae-affiliated facultatively methylotrophic bacteria that feed on methanotrophs of the genus Methylococcus.</title>
        <authorList>
            <person name="Saltykova V."/>
            <person name="Danilova O.V."/>
            <person name="Oshkin I.Y."/>
            <person name="Belova S.E."/>
            <person name="Pimenov N.V."/>
            <person name="Dedysh S.N."/>
        </authorList>
    </citation>
    <scope>NUCLEOTIDE SEQUENCE</scope>
    <source>
        <strain evidence="11">S20</strain>
    </source>
</reference>
<feature type="binding site" evidence="9">
    <location>
        <position position="346"/>
    </location>
    <ligand>
        <name>[4Fe-4S] cluster</name>
        <dbReference type="ChEBI" id="CHEBI:49883"/>
    </ligand>
</feature>
<sequence>MTTTTETGARAPARRKAAGTAGRAGTASAAKPRPSRARKAGPTAAGSVAAARFAPLPRPDLTFTPEVEAATAHLYERVRHVVPEIEWPFHAPYVKAILDLKAERNAVLLAHNYMTPEIYHCVADFVGDSLQLAKEAAKSTADVIVQGGVHFMAETSKILSPDKTVLIPDAHAGCSLASSLTGADIRLLRERFPGLPIVAYVNTSADVKAEVDICCTSANAVEVVESFGVPRVIMVPDEYLARYVATRTDVKIIAWKGHCEVHERFTGDELRRYREADPSIQIIAHPECPPDVIAAADFTGSTAKMIDWAKGAAAGSRVVMVTECSMADNVAAEAPQVEFVRPCNLCPHMKRITLPKILDVLLDMSGEVVVDPAIAARARRSVERMIALKN</sequence>
<protein>
    <recommendedName>
        <fullName evidence="2 9">Quinolinate synthase</fullName>
        <ecNumber evidence="2 9">2.5.1.72</ecNumber>
    </recommendedName>
</protein>
<dbReference type="GO" id="GO:0046872">
    <property type="term" value="F:metal ion binding"/>
    <property type="evidence" value="ECO:0007669"/>
    <property type="project" value="UniProtKB-KW"/>
</dbReference>
<keyword evidence="6 9" id="KW-0479">Metal-binding</keyword>
<keyword evidence="5 9" id="KW-0808">Transferase</keyword>
<dbReference type="NCBIfam" id="TIGR00550">
    <property type="entry name" value="nadA"/>
    <property type="match status" value="1"/>
</dbReference>
<comment type="cofactor">
    <cofactor evidence="9">
        <name>[4Fe-4S] cluster</name>
        <dbReference type="ChEBI" id="CHEBI:49883"/>
    </cofactor>
    <text evidence="9">Binds 1 [4Fe-4S] cluster per subunit.</text>
</comment>
<feature type="binding site" evidence="9">
    <location>
        <position position="129"/>
    </location>
    <ligand>
        <name>iminosuccinate</name>
        <dbReference type="ChEBI" id="CHEBI:77875"/>
    </ligand>
</feature>
<keyword evidence="7 9" id="KW-0408">Iron</keyword>
<comment type="function">
    <text evidence="9">Catalyzes the condensation of iminoaspartate with dihydroxyacetone phosphate to form quinolinate.</text>
</comment>
<dbReference type="GO" id="GO:0034628">
    <property type="term" value="P:'de novo' NAD+ biosynthetic process from L-aspartate"/>
    <property type="evidence" value="ECO:0007669"/>
    <property type="project" value="TreeGrafter"/>
</dbReference>
<keyword evidence="8 9" id="KW-0411">Iron-sulfur</keyword>
<feature type="binding site" evidence="9">
    <location>
        <position position="259"/>
    </location>
    <ligand>
        <name>[4Fe-4S] cluster</name>
        <dbReference type="ChEBI" id="CHEBI:49883"/>
    </ligand>
</feature>
<evidence type="ECO:0000256" key="1">
    <source>
        <dbReference type="ARBA" id="ARBA00005065"/>
    </source>
</evidence>
<comment type="similarity">
    <text evidence="9">Belongs to the quinolinate synthase family. Type 2 subfamily.</text>
</comment>
<dbReference type="NCBIfam" id="NF006879">
    <property type="entry name" value="PRK09375.1-4"/>
    <property type="match status" value="1"/>
</dbReference>
<evidence type="ECO:0000256" key="2">
    <source>
        <dbReference type="ARBA" id="ARBA00012669"/>
    </source>
</evidence>
<comment type="pathway">
    <text evidence="1 9">Cofactor biosynthesis; NAD(+) biosynthesis; quinolinate from iminoaspartate: step 1/1.</text>
</comment>
<dbReference type="InterPro" id="IPR036094">
    <property type="entry name" value="NadA_sf"/>
</dbReference>
<dbReference type="AlphaFoldDB" id="A0AAU7X6M8"/>
<comment type="subcellular location">
    <subcellularLocation>
        <location evidence="9">Cytoplasm</location>
    </subcellularLocation>
</comment>
<dbReference type="RefSeq" id="WP_407048188.1">
    <property type="nucleotide sequence ID" value="NZ_CP158568.1"/>
</dbReference>
<feature type="binding site" evidence="9">
    <location>
        <begin position="285"/>
        <end position="287"/>
    </location>
    <ligand>
        <name>iminosuccinate</name>
        <dbReference type="ChEBI" id="CHEBI:77875"/>
    </ligand>
</feature>
<evidence type="ECO:0000256" key="5">
    <source>
        <dbReference type="ARBA" id="ARBA00022679"/>
    </source>
</evidence>
<evidence type="ECO:0000256" key="7">
    <source>
        <dbReference type="ARBA" id="ARBA00023004"/>
    </source>
</evidence>
<dbReference type="Gene3D" id="3.40.50.10800">
    <property type="entry name" value="NadA-like"/>
    <property type="match status" value="3"/>
</dbReference>
<dbReference type="EMBL" id="CP158568">
    <property type="protein sequence ID" value="XBY43086.1"/>
    <property type="molecule type" value="Genomic_DNA"/>
</dbReference>
<keyword evidence="3 9" id="KW-0004">4Fe-4S</keyword>
<dbReference type="HAMAP" id="MF_00568">
    <property type="entry name" value="NadA_type2"/>
    <property type="match status" value="1"/>
</dbReference>
<evidence type="ECO:0000256" key="8">
    <source>
        <dbReference type="ARBA" id="ARBA00023014"/>
    </source>
</evidence>
<feature type="binding site" evidence="9">
    <location>
        <position position="217"/>
    </location>
    <ligand>
        <name>iminosuccinate</name>
        <dbReference type="ChEBI" id="CHEBI:77875"/>
    </ligand>
</feature>
<keyword evidence="9" id="KW-0963">Cytoplasm</keyword>
<feature type="binding site" evidence="9">
    <location>
        <position position="174"/>
    </location>
    <ligand>
        <name>[4Fe-4S] cluster</name>
        <dbReference type="ChEBI" id="CHEBI:49883"/>
    </ligand>
</feature>
<evidence type="ECO:0000256" key="9">
    <source>
        <dbReference type="HAMAP-Rule" id="MF_00568"/>
    </source>
</evidence>
<dbReference type="InterPro" id="IPR003473">
    <property type="entry name" value="NadA"/>
</dbReference>
<dbReference type="EC" id="2.5.1.72" evidence="2 9"/>